<organism evidence="5 6">
    <name type="scientific">Desulfomonile tiedjei (strain ATCC 49306 / DSM 6799 / DCB-1)</name>
    <dbReference type="NCBI Taxonomy" id="706587"/>
    <lineage>
        <taxon>Bacteria</taxon>
        <taxon>Pseudomonadati</taxon>
        <taxon>Thermodesulfobacteriota</taxon>
        <taxon>Desulfomonilia</taxon>
        <taxon>Desulfomonilales</taxon>
        <taxon>Desulfomonilaceae</taxon>
        <taxon>Desulfomonile</taxon>
    </lineage>
</organism>
<dbReference type="PANTHER" id="PTHR42827">
    <property type="entry name" value="IRON-SULFUR CLUSTER-BINDING PROTEIN-RELATED"/>
    <property type="match status" value="1"/>
</dbReference>
<dbReference type="PANTHER" id="PTHR42827:SF1">
    <property type="entry name" value="IRON-SULFUR CLUSTER-BINDING PROTEIN"/>
    <property type="match status" value="1"/>
</dbReference>
<reference evidence="6" key="1">
    <citation type="submission" date="2012-06" db="EMBL/GenBank/DDBJ databases">
        <title>Complete sequence of chromosome of Desulfomonile tiedjei DSM 6799.</title>
        <authorList>
            <person name="Lucas S."/>
            <person name="Copeland A."/>
            <person name="Lapidus A."/>
            <person name="Glavina del Rio T."/>
            <person name="Dalin E."/>
            <person name="Tice H."/>
            <person name="Bruce D."/>
            <person name="Goodwin L."/>
            <person name="Pitluck S."/>
            <person name="Peters L."/>
            <person name="Ovchinnikova G."/>
            <person name="Zeytun A."/>
            <person name="Lu M."/>
            <person name="Kyrpides N."/>
            <person name="Mavromatis K."/>
            <person name="Ivanova N."/>
            <person name="Brettin T."/>
            <person name="Detter J.C."/>
            <person name="Han C."/>
            <person name="Larimer F."/>
            <person name="Land M."/>
            <person name="Hauser L."/>
            <person name="Markowitz V."/>
            <person name="Cheng J.-F."/>
            <person name="Hugenholtz P."/>
            <person name="Woyke T."/>
            <person name="Wu D."/>
            <person name="Spring S."/>
            <person name="Schroeder M."/>
            <person name="Brambilla E."/>
            <person name="Klenk H.-P."/>
            <person name="Eisen J.A."/>
        </authorList>
    </citation>
    <scope>NUCLEOTIDE SEQUENCE [LARGE SCALE GENOMIC DNA]</scope>
    <source>
        <strain evidence="6">ATCC 49306 / DSM 6799 / DCB-1</strain>
    </source>
</reference>
<keyword evidence="2" id="KW-0408">Iron</keyword>
<evidence type="ECO:0000256" key="3">
    <source>
        <dbReference type="ARBA" id="ARBA00023014"/>
    </source>
</evidence>
<keyword evidence="1" id="KW-0479">Metal-binding</keyword>
<keyword evidence="6" id="KW-1185">Reference proteome</keyword>
<evidence type="ECO:0000256" key="2">
    <source>
        <dbReference type="ARBA" id="ARBA00023004"/>
    </source>
</evidence>
<evidence type="ECO:0000313" key="6">
    <source>
        <dbReference type="Proteomes" id="UP000006055"/>
    </source>
</evidence>
<dbReference type="SUPFAM" id="SSF54862">
    <property type="entry name" value="4Fe-4S ferredoxins"/>
    <property type="match status" value="1"/>
</dbReference>
<dbReference type="PROSITE" id="PS00198">
    <property type="entry name" value="4FE4S_FER_1"/>
    <property type="match status" value="1"/>
</dbReference>
<dbReference type="PROSITE" id="PS51379">
    <property type="entry name" value="4FE4S_FER_2"/>
    <property type="match status" value="1"/>
</dbReference>
<dbReference type="Pfam" id="PF12838">
    <property type="entry name" value="Fer4_7"/>
    <property type="match status" value="1"/>
</dbReference>
<gene>
    <name evidence="5" type="ordered locus">Desti_0785</name>
</gene>
<name>I4C1R9_DESTA</name>
<dbReference type="EMBL" id="CP003360">
    <property type="protein sequence ID" value="AFM23510.1"/>
    <property type="molecule type" value="Genomic_DNA"/>
</dbReference>
<sequence length="351" mass="38817">MILAGSFAFFAFWVALLLPMDTNLRGGYLVAGEVKQANDPKLVFAALMAPEYNGPKDRTFSFQGICNESISVPLEAPVSAIKTVVTDRSAKSLEIKDVAKSLGADLVGICELDPRWKFKGVPLDHKYAVVIAEALPYYLCKEQEDNIKAMLATRATLDFYRAGGKVALFLAKAIWEQGYPARAHYESWSQVMTIPIAIDAGLGELGRNGMLITPEFGPRCRISIVTTDLPLEPDKPKALGITETCQLCDKCALACPAKAIPKGSETLSGGVSKWPVDMEKCFNYWYKGENSWIRCLTCMTSCPWNKPDNLLHRIGIFLASRSSFSRWLLVKVDDVMGYGQWVDTLPKETPQ</sequence>
<evidence type="ECO:0000256" key="1">
    <source>
        <dbReference type="ARBA" id="ARBA00022723"/>
    </source>
</evidence>
<dbReference type="InterPro" id="IPR017896">
    <property type="entry name" value="4Fe4S_Fe-S-bd"/>
</dbReference>
<dbReference type="InterPro" id="IPR017900">
    <property type="entry name" value="4Fe4S_Fe_S_CS"/>
</dbReference>
<dbReference type="STRING" id="706587.Desti_0785"/>
<keyword evidence="3" id="KW-0411">Iron-sulfur</keyword>
<accession>I4C1R9</accession>
<dbReference type="PATRIC" id="fig|706587.4.peg.890"/>
<feature type="domain" description="4Fe-4S ferredoxin-type" evidence="4">
    <location>
        <begin position="236"/>
        <end position="265"/>
    </location>
</feature>
<dbReference type="HOGENOM" id="CLU_036586_1_0_7"/>
<dbReference type="Proteomes" id="UP000006055">
    <property type="component" value="Chromosome"/>
</dbReference>
<protein>
    <recommendedName>
        <fullName evidence="4">4Fe-4S ferredoxin-type domain-containing protein</fullName>
    </recommendedName>
</protein>
<dbReference type="GO" id="GO:0046872">
    <property type="term" value="F:metal ion binding"/>
    <property type="evidence" value="ECO:0007669"/>
    <property type="project" value="UniProtKB-KW"/>
</dbReference>
<evidence type="ECO:0000313" key="5">
    <source>
        <dbReference type="EMBL" id="AFM23510.1"/>
    </source>
</evidence>
<evidence type="ECO:0000259" key="4">
    <source>
        <dbReference type="PROSITE" id="PS51379"/>
    </source>
</evidence>
<proteinExistence type="predicted"/>
<dbReference type="Gene3D" id="3.30.70.20">
    <property type="match status" value="1"/>
</dbReference>
<dbReference type="AlphaFoldDB" id="I4C1R9"/>
<dbReference type="KEGG" id="dti:Desti_0785"/>
<dbReference type="eggNOG" id="COG1600">
    <property type="taxonomic scope" value="Bacteria"/>
</dbReference>
<dbReference type="GO" id="GO:0051536">
    <property type="term" value="F:iron-sulfur cluster binding"/>
    <property type="evidence" value="ECO:0007669"/>
    <property type="project" value="UniProtKB-KW"/>
</dbReference>